<keyword evidence="5" id="KW-1185">Reference proteome</keyword>
<gene>
    <name evidence="4" type="ORF">IFO66_13490</name>
</gene>
<sequence>MNKNMMLGAGIVVSILLLTSCDRSEQVARPVQPDDKPNVSAPLFPEETYGNEPHVQANEQQLYQFINEQMNGEYGIFTNFSNTDQNADVATGHEVLSESAGLLMRYYTRTGQQQAFDNEWNRAKQTFDLSSGFSYRYSPQQNKRHTLNAAVDDLRLIRALHEAGNVFNDERYRQEADQYGKRFYEHNIRDGRLYDFYDETYKITNDFITLCYIDLTSLGLLPISSEESKTLQQNMLDILHQGFLSDEFPFYETRYSYKTESYQSERINMVESLLTILSLVEVNQHHPSSIKYIKEHVQAGTMFGQYTKVGKATTDIQSTAIYAITAMIGTELRDKELYEASIRRMEQYQVQNSGTKLDGGYGDAASQQAYSFDNLMALLAYAH</sequence>
<comment type="similarity">
    <text evidence="1">Belongs to the glycosyl hydrolase 8 (cellulase D) family.</text>
</comment>
<evidence type="ECO:0000256" key="3">
    <source>
        <dbReference type="ARBA" id="ARBA00023295"/>
    </source>
</evidence>
<dbReference type="SUPFAM" id="SSF48208">
    <property type="entry name" value="Six-hairpin glycosidases"/>
    <property type="match status" value="1"/>
</dbReference>
<name>A0ABR9AZ02_9BACL</name>
<proteinExistence type="inferred from homology"/>
<comment type="caution">
    <text evidence="4">The sequence shown here is derived from an EMBL/GenBank/DDBJ whole genome shotgun (WGS) entry which is preliminary data.</text>
</comment>
<evidence type="ECO:0000313" key="5">
    <source>
        <dbReference type="Proteomes" id="UP000634529"/>
    </source>
</evidence>
<dbReference type="PROSITE" id="PS51257">
    <property type="entry name" value="PROKAR_LIPOPROTEIN"/>
    <property type="match status" value="1"/>
</dbReference>
<evidence type="ECO:0000256" key="2">
    <source>
        <dbReference type="ARBA" id="ARBA00022801"/>
    </source>
</evidence>
<dbReference type="RefSeq" id="WP_192025652.1">
    <property type="nucleotide sequence ID" value="NZ_JACYTN010000010.1"/>
</dbReference>
<keyword evidence="2" id="KW-0378">Hydrolase</keyword>
<organism evidence="4 5">
    <name type="scientific">Paenibacillus arenosi</name>
    <dbReference type="NCBI Taxonomy" id="2774142"/>
    <lineage>
        <taxon>Bacteria</taxon>
        <taxon>Bacillati</taxon>
        <taxon>Bacillota</taxon>
        <taxon>Bacilli</taxon>
        <taxon>Bacillales</taxon>
        <taxon>Paenibacillaceae</taxon>
        <taxon>Paenibacillus</taxon>
    </lineage>
</organism>
<evidence type="ECO:0000256" key="1">
    <source>
        <dbReference type="ARBA" id="ARBA00009209"/>
    </source>
</evidence>
<dbReference type="Proteomes" id="UP000634529">
    <property type="component" value="Unassembled WGS sequence"/>
</dbReference>
<dbReference type="Gene3D" id="1.50.10.10">
    <property type="match status" value="1"/>
</dbReference>
<accession>A0ABR9AZ02</accession>
<dbReference type="EMBL" id="JACYTN010000010">
    <property type="protein sequence ID" value="MBD8499304.1"/>
    <property type="molecule type" value="Genomic_DNA"/>
</dbReference>
<evidence type="ECO:0000313" key="4">
    <source>
        <dbReference type="EMBL" id="MBD8499304.1"/>
    </source>
</evidence>
<dbReference type="InterPro" id="IPR002037">
    <property type="entry name" value="Glyco_hydro_8"/>
</dbReference>
<protein>
    <recommendedName>
        <fullName evidence="6">Glycosyl hydrolase</fullName>
    </recommendedName>
</protein>
<dbReference type="Pfam" id="PF01270">
    <property type="entry name" value="Glyco_hydro_8"/>
    <property type="match status" value="1"/>
</dbReference>
<dbReference type="InterPro" id="IPR008928">
    <property type="entry name" value="6-hairpin_glycosidase_sf"/>
</dbReference>
<evidence type="ECO:0008006" key="6">
    <source>
        <dbReference type="Google" id="ProtNLM"/>
    </source>
</evidence>
<dbReference type="InterPro" id="IPR012341">
    <property type="entry name" value="6hp_glycosidase-like_sf"/>
</dbReference>
<keyword evidence="3" id="KW-0326">Glycosidase</keyword>
<reference evidence="4 5" key="1">
    <citation type="submission" date="2020-09" db="EMBL/GenBank/DDBJ databases">
        <title>Paenibacillus sp. CAU 1523 isolated from sand of Haeundae Beach.</title>
        <authorList>
            <person name="Kim W."/>
        </authorList>
    </citation>
    <scope>NUCLEOTIDE SEQUENCE [LARGE SCALE GENOMIC DNA]</scope>
    <source>
        <strain evidence="4 5">CAU 1523</strain>
    </source>
</reference>